<comment type="caution">
    <text evidence="2">The sequence shown here is derived from an EMBL/GenBank/DDBJ whole genome shotgun (WGS) entry which is preliminary data.</text>
</comment>
<evidence type="ECO:0000256" key="1">
    <source>
        <dbReference type="SAM" id="MobiDB-lite"/>
    </source>
</evidence>
<gene>
    <name evidence="2" type="ORF">EAS56_18100</name>
</gene>
<organism evidence="2 3">
    <name type="scientific">Bradyrhizobium guangzhouense</name>
    <dbReference type="NCBI Taxonomy" id="1325095"/>
    <lineage>
        <taxon>Bacteria</taxon>
        <taxon>Pseudomonadati</taxon>
        <taxon>Pseudomonadota</taxon>
        <taxon>Alphaproteobacteria</taxon>
        <taxon>Hyphomicrobiales</taxon>
        <taxon>Nitrobacteraceae</taxon>
        <taxon>Bradyrhizobium</taxon>
    </lineage>
</organism>
<evidence type="ECO:0000313" key="3">
    <source>
        <dbReference type="Proteomes" id="UP000290401"/>
    </source>
</evidence>
<feature type="region of interest" description="Disordered" evidence="1">
    <location>
        <begin position="65"/>
        <end position="93"/>
    </location>
</feature>
<sequence>MRPGHEFVFSHASTPSLRAKRSNPESLHGNSLDCFVARAPRNDGVCGNGVASVACIIFADIPSHPRGSSRPSFASSLHPPMKEGAGKTGCQAGTWVPLCDT</sequence>
<evidence type="ECO:0000313" key="2">
    <source>
        <dbReference type="EMBL" id="RXH12011.1"/>
    </source>
</evidence>
<proteinExistence type="predicted"/>
<feature type="region of interest" description="Disordered" evidence="1">
    <location>
        <begin position="1"/>
        <end position="27"/>
    </location>
</feature>
<accession>A0ABY0E6Y5</accession>
<dbReference type="EMBL" id="RDQZ01000014">
    <property type="protein sequence ID" value="RXH12011.1"/>
    <property type="molecule type" value="Genomic_DNA"/>
</dbReference>
<keyword evidence="3" id="KW-1185">Reference proteome</keyword>
<reference evidence="2 3" key="1">
    <citation type="submission" date="2018-10" db="EMBL/GenBank/DDBJ databases">
        <title>Bradyrhizobium sp. nov., effective nodules isolated from peanut in China.</title>
        <authorList>
            <person name="Li Y."/>
        </authorList>
    </citation>
    <scope>NUCLEOTIDE SEQUENCE [LARGE SCALE GENOMIC DNA]</scope>
    <source>
        <strain evidence="2 3">CCBAU 53426</strain>
    </source>
</reference>
<name>A0ABY0E6Y5_9BRAD</name>
<dbReference type="Proteomes" id="UP000290401">
    <property type="component" value="Unassembled WGS sequence"/>
</dbReference>
<protein>
    <submittedName>
        <fullName evidence="2">Uncharacterized protein</fullName>
    </submittedName>
</protein>